<dbReference type="PANTHER" id="PTHR40388">
    <property type="entry name" value="BRYOPORIN"/>
    <property type="match status" value="1"/>
</dbReference>
<evidence type="ECO:0000256" key="3">
    <source>
        <dbReference type="ARBA" id="ARBA00022537"/>
    </source>
</evidence>
<dbReference type="InterPro" id="IPR009104">
    <property type="entry name" value="Anemon_actinoporin-like"/>
</dbReference>
<dbReference type="SUPFAM" id="SSF63724">
    <property type="entry name" value="Cytolysin/lectin"/>
    <property type="match status" value="1"/>
</dbReference>
<keyword evidence="4" id="KW-0472">Membrane</keyword>
<evidence type="ECO:0000256" key="2">
    <source>
        <dbReference type="ARBA" id="ARBA00004532"/>
    </source>
</evidence>
<dbReference type="GeneTree" id="ENSGT00940000164286"/>
<reference evidence="6" key="2">
    <citation type="submission" date="2025-09" db="UniProtKB">
        <authorList>
            <consortium name="Ensembl"/>
        </authorList>
    </citation>
    <scope>IDENTIFICATION</scope>
</reference>
<dbReference type="GO" id="GO:0046930">
    <property type="term" value="C:pore complex"/>
    <property type="evidence" value="ECO:0007669"/>
    <property type="project" value="InterPro"/>
</dbReference>
<dbReference type="Gene3D" id="2.60.270.20">
    <property type="entry name" value="Cytolysin/lectin"/>
    <property type="match status" value="1"/>
</dbReference>
<dbReference type="PANTHER" id="PTHR40388:SF2">
    <property type="entry name" value="ACTINOPORIN-LIKE PROTEIN"/>
    <property type="match status" value="1"/>
</dbReference>
<reference evidence="6" key="1">
    <citation type="submission" date="2025-08" db="UniProtKB">
        <authorList>
            <consortium name="Ensembl"/>
        </authorList>
    </citation>
    <scope>IDENTIFICATION</scope>
</reference>
<keyword evidence="7" id="KW-1185">Reference proteome</keyword>
<dbReference type="Proteomes" id="UP000261660">
    <property type="component" value="Unplaced"/>
</dbReference>
<dbReference type="GO" id="GO:0046931">
    <property type="term" value="P:pore complex assembly"/>
    <property type="evidence" value="ECO:0007669"/>
    <property type="project" value="InterPro"/>
</dbReference>
<keyword evidence="5" id="KW-0166">Nematocyst</keyword>
<protein>
    <submittedName>
        <fullName evidence="6">DELTA-actitoxin-Afr1a-like</fullName>
    </submittedName>
</protein>
<comment type="subcellular location">
    <subcellularLocation>
        <location evidence="2">Nematocyst</location>
    </subcellularLocation>
    <subcellularLocation>
        <location evidence="1">Target cell membrane</location>
    </subcellularLocation>
</comment>
<dbReference type="AlphaFoldDB" id="A0A3Q3EYP9"/>
<dbReference type="GO" id="GO:0051715">
    <property type="term" value="P:cytolysis in another organism"/>
    <property type="evidence" value="ECO:0007669"/>
    <property type="project" value="InterPro"/>
</dbReference>
<organism evidence="6 7">
    <name type="scientific">Labrus bergylta</name>
    <name type="common">ballan wrasse</name>
    <dbReference type="NCBI Taxonomy" id="56723"/>
    <lineage>
        <taxon>Eukaryota</taxon>
        <taxon>Metazoa</taxon>
        <taxon>Chordata</taxon>
        <taxon>Craniata</taxon>
        <taxon>Vertebrata</taxon>
        <taxon>Euteleostomi</taxon>
        <taxon>Actinopterygii</taxon>
        <taxon>Neopterygii</taxon>
        <taxon>Teleostei</taxon>
        <taxon>Neoteleostei</taxon>
        <taxon>Acanthomorphata</taxon>
        <taxon>Eupercaria</taxon>
        <taxon>Labriformes</taxon>
        <taxon>Labridae</taxon>
        <taxon>Labrus</taxon>
    </lineage>
</organism>
<proteinExistence type="predicted"/>
<dbReference type="GO" id="GO:0015267">
    <property type="term" value="F:channel activity"/>
    <property type="evidence" value="ECO:0007669"/>
    <property type="project" value="InterPro"/>
</dbReference>
<evidence type="ECO:0000313" key="7">
    <source>
        <dbReference type="Proteomes" id="UP000261660"/>
    </source>
</evidence>
<dbReference type="GO" id="GO:0042151">
    <property type="term" value="C:nematocyst"/>
    <property type="evidence" value="ECO:0007669"/>
    <property type="project" value="UniProtKB-SubCell"/>
</dbReference>
<dbReference type="Ensembl" id="ENSLBET00000012098.1">
    <property type="protein sequence ID" value="ENSLBEP00000011507.1"/>
    <property type="gene ID" value="ENSLBEG00000008854.1"/>
</dbReference>
<dbReference type="InterPro" id="IPR015926">
    <property type="entry name" value="Cytolysin/lectin"/>
</dbReference>
<evidence type="ECO:0000256" key="5">
    <source>
        <dbReference type="ARBA" id="ARBA00023331"/>
    </source>
</evidence>
<accession>A0A3Q3EYP9</accession>
<dbReference type="GO" id="GO:0006812">
    <property type="term" value="P:monoatomic cation transport"/>
    <property type="evidence" value="ECO:0007669"/>
    <property type="project" value="InterPro"/>
</dbReference>
<evidence type="ECO:0000256" key="1">
    <source>
        <dbReference type="ARBA" id="ARBA00004175"/>
    </source>
</evidence>
<dbReference type="GO" id="GO:0044218">
    <property type="term" value="C:other organism cell membrane"/>
    <property type="evidence" value="ECO:0007669"/>
    <property type="project" value="UniProtKB-KW"/>
</dbReference>
<evidence type="ECO:0000313" key="6">
    <source>
        <dbReference type="Ensembl" id="ENSLBEP00000011507.1"/>
    </source>
</evidence>
<keyword evidence="4" id="KW-1053">Target membrane</keyword>
<dbReference type="InParanoid" id="A0A3Q3EYP9"/>
<name>A0A3Q3EYP9_9LABR</name>
<evidence type="ECO:0000256" key="4">
    <source>
        <dbReference type="ARBA" id="ARBA00023298"/>
    </source>
</evidence>
<sequence>MSESAEALAANLKSRRNVTIEINNISNAHCLIDPKIYMDSGHCHIPPQPTVIPMKTELCNFTKTSAKASGAVGLLSYDLLEKSSNRVTDRLVLMFSVPYDNSMYKNWFGLAIYGTDKEVNEKLFKEMYYNKEQQGFLRAEASGSGLTFQGRCLDVMATMSPLGRSIMKVEIWDKLFNPPMSQGMNCL</sequence>
<keyword evidence="3" id="KW-1052">Target cell membrane</keyword>
<dbReference type="InterPro" id="IPR050677">
    <property type="entry name" value="Actinoporin_PFT"/>
</dbReference>
<dbReference type="Pfam" id="PF06369">
    <property type="entry name" value="Anemone_cytotox"/>
    <property type="match status" value="1"/>
</dbReference>